<proteinExistence type="predicted"/>
<dbReference type="SUPFAM" id="SSF51735">
    <property type="entry name" value="NAD(P)-binding Rossmann-fold domains"/>
    <property type="match status" value="1"/>
</dbReference>
<keyword evidence="2" id="KW-1185">Reference proteome</keyword>
<name>A0ABS7J3T5_9SPHN</name>
<evidence type="ECO:0000313" key="2">
    <source>
        <dbReference type="Proteomes" id="UP000755104"/>
    </source>
</evidence>
<reference evidence="1 2" key="1">
    <citation type="submission" date="2021-08" db="EMBL/GenBank/DDBJ databases">
        <title>Comparative Genomics Analysis of the Genus Qipengyuania Reveals Extensive Genetic Diversity and Metabolic Versatility, Including the Description of Fifteen Novel Species.</title>
        <authorList>
            <person name="Liu Y."/>
        </authorList>
    </citation>
    <scope>NUCLEOTIDE SEQUENCE [LARGE SCALE GENOMIC DNA]</scope>
    <source>
        <strain evidence="1 2">6D47A</strain>
    </source>
</reference>
<dbReference type="Proteomes" id="UP000755104">
    <property type="component" value="Unassembled WGS sequence"/>
</dbReference>
<dbReference type="EMBL" id="JAIGNO010000002">
    <property type="protein sequence ID" value="MBX7481518.1"/>
    <property type="molecule type" value="Genomic_DNA"/>
</dbReference>
<sequence>MADKTVFIFGASRGIGLGLAKTLLDRGWQVVASERTHGADLHALACDALRIATADITEPDSYADLDLSPGELDAVIINAGIIGASHQDSTQATPDEVAHVMMTNAFGPARAAKTLLPALKDGGTLGVMSSLMGSIEDSSGGYELYRTSKAALNMLAKGISEQDAGPRKIEVLALHPGWVQTDMGGPNAHLTIEESVTGLADVVASSGGGGFRFVDYSGKQIPF</sequence>
<dbReference type="PRINTS" id="PR00081">
    <property type="entry name" value="GDHRDH"/>
</dbReference>
<dbReference type="RefSeq" id="WP_221555471.1">
    <property type="nucleotide sequence ID" value="NZ_JAIGNO010000002.1"/>
</dbReference>
<dbReference type="PANTHER" id="PTHR45458:SF1">
    <property type="entry name" value="SHORT CHAIN DEHYDROGENASE"/>
    <property type="match status" value="1"/>
</dbReference>
<protein>
    <submittedName>
        <fullName evidence="1">SDR family NAD(P)-dependent oxidoreductase</fullName>
    </submittedName>
</protein>
<dbReference type="PANTHER" id="PTHR45458">
    <property type="entry name" value="SHORT-CHAIN DEHYDROGENASE/REDUCTASE SDR"/>
    <property type="match status" value="1"/>
</dbReference>
<dbReference type="InterPro" id="IPR002347">
    <property type="entry name" value="SDR_fam"/>
</dbReference>
<dbReference type="InterPro" id="IPR036291">
    <property type="entry name" value="NAD(P)-bd_dom_sf"/>
</dbReference>
<organism evidence="1 2">
    <name type="scientific">Qipengyuania qiaonensis</name>
    <dbReference type="NCBI Taxonomy" id="2867240"/>
    <lineage>
        <taxon>Bacteria</taxon>
        <taxon>Pseudomonadati</taxon>
        <taxon>Pseudomonadota</taxon>
        <taxon>Alphaproteobacteria</taxon>
        <taxon>Sphingomonadales</taxon>
        <taxon>Erythrobacteraceae</taxon>
        <taxon>Qipengyuania</taxon>
    </lineage>
</organism>
<gene>
    <name evidence="1" type="ORF">K3174_03185</name>
</gene>
<dbReference type="Gene3D" id="3.40.50.720">
    <property type="entry name" value="NAD(P)-binding Rossmann-like Domain"/>
    <property type="match status" value="1"/>
</dbReference>
<accession>A0ABS7J3T5</accession>
<evidence type="ECO:0000313" key="1">
    <source>
        <dbReference type="EMBL" id="MBX7481518.1"/>
    </source>
</evidence>
<dbReference type="Pfam" id="PF00106">
    <property type="entry name" value="adh_short"/>
    <property type="match status" value="1"/>
</dbReference>
<comment type="caution">
    <text evidence="1">The sequence shown here is derived from an EMBL/GenBank/DDBJ whole genome shotgun (WGS) entry which is preliminary data.</text>
</comment>
<dbReference type="InterPro" id="IPR052184">
    <property type="entry name" value="SDR_enzymes"/>
</dbReference>